<keyword evidence="6" id="KW-0698">rRNA processing</keyword>
<dbReference type="AlphaFoldDB" id="A0A9N9BNQ4"/>
<reference evidence="10" key="1">
    <citation type="submission" date="2021-06" db="EMBL/GenBank/DDBJ databases">
        <authorList>
            <person name="Kallberg Y."/>
            <person name="Tangrot J."/>
            <person name="Rosling A."/>
        </authorList>
    </citation>
    <scope>NUCLEOTIDE SEQUENCE</scope>
    <source>
        <strain evidence="10">FL130A</strain>
    </source>
</reference>
<organism evidence="10 11">
    <name type="scientific">Ambispora leptoticha</name>
    <dbReference type="NCBI Taxonomy" id="144679"/>
    <lineage>
        <taxon>Eukaryota</taxon>
        <taxon>Fungi</taxon>
        <taxon>Fungi incertae sedis</taxon>
        <taxon>Mucoromycota</taxon>
        <taxon>Glomeromycotina</taxon>
        <taxon>Glomeromycetes</taxon>
        <taxon>Archaeosporales</taxon>
        <taxon>Ambisporaceae</taxon>
        <taxon>Ambispora</taxon>
    </lineage>
</organism>
<comment type="subunit">
    <text evidence="6">Component of the ribosomal small subunit (SSU) processome composed of at least 40 protein subunits and snoRNA U3.</text>
</comment>
<dbReference type="Proteomes" id="UP000789508">
    <property type="component" value="Unassembled WGS sequence"/>
</dbReference>
<evidence type="ECO:0000256" key="4">
    <source>
        <dbReference type="ARBA" id="ARBA00015422"/>
    </source>
</evidence>
<feature type="region of interest" description="Disordered" evidence="7">
    <location>
        <begin position="59"/>
        <end position="90"/>
    </location>
</feature>
<evidence type="ECO:0000256" key="3">
    <source>
        <dbReference type="ARBA" id="ARBA00009223"/>
    </source>
</evidence>
<comment type="similarity">
    <text evidence="3 6">Belongs to the UTP25 family.</text>
</comment>
<dbReference type="GO" id="GO:0032040">
    <property type="term" value="C:small-subunit processome"/>
    <property type="evidence" value="ECO:0007669"/>
    <property type="project" value="TreeGrafter"/>
</dbReference>
<dbReference type="PANTHER" id="PTHR12933:SF0">
    <property type="entry name" value="U3 SMALL NUCLEOLAR RNA-ASSOCIATED PROTEIN 25 HOMOLOG"/>
    <property type="match status" value="1"/>
</dbReference>
<evidence type="ECO:0000256" key="6">
    <source>
        <dbReference type="RuleBase" id="RU365070"/>
    </source>
</evidence>
<feature type="compositionally biased region" description="Acidic residues" evidence="7">
    <location>
        <begin position="81"/>
        <end position="90"/>
    </location>
</feature>
<feature type="domain" description="UTP25 C-terminal" evidence="8">
    <location>
        <begin position="431"/>
        <end position="620"/>
    </location>
</feature>
<name>A0A9N9BNQ4_9GLOM</name>
<dbReference type="InterPro" id="IPR010678">
    <property type="entry name" value="UTP25"/>
</dbReference>
<feature type="domain" description="UTP25 NTP hydrolase-like" evidence="9">
    <location>
        <begin position="184"/>
        <end position="248"/>
    </location>
</feature>
<evidence type="ECO:0000313" key="11">
    <source>
        <dbReference type="Proteomes" id="UP000789508"/>
    </source>
</evidence>
<evidence type="ECO:0000259" key="9">
    <source>
        <dbReference type="Pfam" id="PF22916"/>
    </source>
</evidence>
<dbReference type="Pfam" id="PF06862">
    <property type="entry name" value="Utp25_C"/>
    <property type="match status" value="1"/>
</dbReference>
<comment type="subcellular location">
    <subcellularLocation>
        <location evidence="2 6">Nucleus</location>
        <location evidence="2 6">Nucleolus</location>
    </subcellularLocation>
</comment>
<keyword evidence="5 6" id="KW-0539">Nucleus</keyword>
<feature type="domain" description="UTP25 NTP hydrolase-like" evidence="9">
    <location>
        <begin position="249"/>
        <end position="418"/>
    </location>
</feature>
<keyword evidence="6" id="KW-0690">Ribosome biogenesis</keyword>
<evidence type="ECO:0000256" key="2">
    <source>
        <dbReference type="ARBA" id="ARBA00004604"/>
    </source>
</evidence>
<proteinExistence type="inferred from homology"/>
<dbReference type="GO" id="GO:0000462">
    <property type="term" value="P:maturation of SSU-rRNA from tricistronic rRNA transcript (SSU-rRNA, 5.8S rRNA, LSU-rRNA)"/>
    <property type="evidence" value="ECO:0007669"/>
    <property type="project" value="TreeGrafter"/>
</dbReference>
<comment type="caution">
    <text evidence="10">The sequence shown here is derived from an EMBL/GenBank/DDBJ whole genome shotgun (WGS) entry which is preliminary data.</text>
</comment>
<dbReference type="PANTHER" id="PTHR12933">
    <property type="entry name" value="ORF PROTEIN-RELATED"/>
    <property type="match status" value="1"/>
</dbReference>
<keyword evidence="11" id="KW-1185">Reference proteome</keyword>
<evidence type="ECO:0000313" key="10">
    <source>
        <dbReference type="EMBL" id="CAG8574404.1"/>
    </source>
</evidence>
<evidence type="ECO:0000259" key="8">
    <source>
        <dbReference type="Pfam" id="PF06862"/>
    </source>
</evidence>
<protein>
    <recommendedName>
        <fullName evidence="4 6">U3 small nucleolar RNA-associated protein 25</fullName>
        <shortName evidence="6">U3 snoRNA-associated protein 25</shortName>
    </recommendedName>
</protein>
<gene>
    <name evidence="10" type="ORF">ALEPTO_LOCUS6963</name>
</gene>
<comment type="function">
    <text evidence="1 6">DEAD-box RNA helicase-like protein required for pre-18S rRNA processing, specifically at sites A0, A1, and A2.</text>
</comment>
<dbReference type="EMBL" id="CAJVPS010002698">
    <property type="protein sequence ID" value="CAG8574404.1"/>
    <property type="molecule type" value="Genomic_DNA"/>
</dbReference>
<dbReference type="GO" id="GO:0034511">
    <property type="term" value="F:U3 snoRNA binding"/>
    <property type="evidence" value="ECO:0007669"/>
    <property type="project" value="InterPro"/>
</dbReference>
<dbReference type="Pfam" id="PF22916">
    <property type="entry name" value="UTP25_NTPase-like"/>
    <property type="match status" value="2"/>
</dbReference>
<dbReference type="InterPro" id="IPR053939">
    <property type="entry name" value="UTP25_C"/>
</dbReference>
<sequence>MEVKHSSYDKLIKILQEDTKPSKRRKLTKNTYPVDNFIFQQKEHLANKEVSKVSIVHTKEAKRAKSEEISSKIEIKSNNSDSEEEEDYQDNYERHYGEHDPNSLKNQISIVETKAWSVTNDENPSLKLVSKSMTNNDCKEPPTITHLDPSKIKKRICESWTKFDENGEYLTELQSSLLHQFLQYRDILYTNRNIKDAREIRYIYALHALNHIFIGRDRIIKNNAKIARAQATNKEINEIRDQGFTRPKENRKRFLEEFDIPKEEETINPNKPADFLATFRGNIDDSFRIGIKFTRKTMKLYADFYSADLIIASPLGLRIIIGAEGDKKRDFDFLSSIELLIIDQCDTLLMQNWDHVEHIFDHLNLIPKEPHDCDFARLKNWYLDGYAKYLRQTLVFADYLTPEMNALYNKYLFNIAGKLKIKQLHQGSILDVIPLVQQIFTRIESSSLLDAGDARFKYFIGKTLPSLRKSAIVNQTHTMIFVSSYFDFVRLRNYFEDNAYSFASLCEYTPSPDVKRARAHFFNGKRDFLLYTERLHFFRRYQIRGVQHIVFYDLPDHPHFYSELLNLLSITVEDSTSKSMSSDNLFSCQVLFTKYDHLKLERIVGSSRVNKMLNVNKNIFILA</sequence>
<evidence type="ECO:0000256" key="5">
    <source>
        <dbReference type="ARBA" id="ARBA00023242"/>
    </source>
</evidence>
<dbReference type="InterPro" id="IPR053940">
    <property type="entry name" value="UTP25_NTPase-like"/>
</dbReference>
<evidence type="ECO:0000256" key="7">
    <source>
        <dbReference type="SAM" id="MobiDB-lite"/>
    </source>
</evidence>
<evidence type="ECO:0000256" key="1">
    <source>
        <dbReference type="ARBA" id="ARBA00002883"/>
    </source>
</evidence>
<accession>A0A9N9BNQ4</accession>
<keyword evidence="6" id="KW-0687">Ribonucleoprotein</keyword>
<dbReference type="GO" id="GO:0019843">
    <property type="term" value="F:rRNA binding"/>
    <property type="evidence" value="ECO:0007669"/>
    <property type="project" value="TreeGrafter"/>
</dbReference>
<dbReference type="OrthoDB" id="10264378at2759"/>
<feature type="compositionally biased region" description="Basic and acidic residues" evidence="7">
    <location>
        <begin position="59"/>
        <end position="75"/>
    </location>
</feature>